<name>A0A2M9CF98_9MICO</name>
<dbReference type="Gene3D" id="3.30.565.10">
    <property type="entry name" value="Histidine kinase-like ATPase, C-terminal domain"/>
    <property type="match status" value="1"/>
</dbReference>
<dbReference type="PANTHER" id="PTHR24421">
    <property type="entry name" value="NITRATE/NITRITE SENSOR PROTEIN NARX-RELATED"/>
    <property type="match status" value="1"/>
</dbReference>
<comment type="catalytic activity">
    <reaction evidence="1">
        <text>ATP + protein L-histidine = ADP + protein N-phospho-L-histidine.</text>
        <dbReference type="EC" id="2.7.13.3"/>
    </reaction>
</comment>
<evidence type="ECO:0000256" key="5">
    <source>
        <dbReference type="ARBA" id="ARBA00022741"/>
    </source>
</evidence>
<evidence type="ECO:0000256" key="6">
    <source>
        <dbReference type="ARBA" id="ARBA00022777"/>
    </source>
</evidence>
<dbReference type="GO" id="GO:0046983">
    <property type="term" value="F:protein dimerization activity"/>
    <property type="evidence" value="ECO:0007669"/>
    <property type="project" value="InterPro"/>
</dbReference>
<evidence type="ECO:0000256" key="7">
    <source>
        <dbReference type="ARBA" id="ARBA00022840"/>
    </source>
</evidence>
<dbReference type="PANTHER" id="PTHR24421:SF10">
    <property type="entry name" value="NITRATE_NITRITE SENSOR PROTEIN NARQ"/>
    <property type="match status" value="1"/>
</dbReference>
<evidence type="ECO:0000256" key="9">
    <source>
        <dbReference type="SAM" id="Phobius"/>
    </source>
</evidence>
<dbReference type="InterPro" id="IPR011712">
    <property type="entry name" value="Sig_transdc_His_kin_sub3_dim/P"/>
</dbReference>
<keyword evidence="9" id="KW-0472">Membrane</keyword>
<evidence type="ECO:0000256" key="3">
    <source>
        <dbReference type="ARBA" id="ARBA00022553"/>
    </source>
</evidence>
<dbReference type="Pfam" id="PF07730">
    <property type="entry name" value="HisKA_3"/>
    <property type="match status" value="1"/>
</dbReference>
<keyword evidence="5" id="KW-0547">Nucleotide-binding</keyword>
<evidence type="ECO:0000256" key="1">
    <source>
        <dbReference type="ARBA" id="ARBA00000085"/>
    </source>
</evidence>
<evidence type="ECO:0000259" key="10">
    <source>
        <dbReference type="Pfam" id="PF07730"/>
    </source>
</evidence>
<dbReference type="Proteomes" id="UP000228758">
    <property type="component" value="Unassembled WGS sequence"/>
</dbReference>
<evidence type="ECO:0000256" key="2">
    <source>
        <dbReference type="ARBA" id="ARBA00012438"/>
    </source>
</evidence>
<keyword evidence="6 11" id="KW-0418">Kinase</keyword>
<dbReference type="InterPro" id="IPR050482">
    <property type="entry name" value="Sensor_HK_TwoCompSys"/>
</dbReference>
<proteinExistence type="predicted"/>
<reference evidence="11 12" key="1">
    <citation type="submission" date="2017-11" db="EMBL/GenBank/DDBJ databases">
        <title>Genomic Encyclopedia of Archaeal and Bacterial Type Strains, Phase II (KMG-II): From Individual Species to Whole Genera.</title>
        <authorList>
            <person name="Goeker M."/>
        </authorList>
    </citation>
    <scope>NUCLEOTIDE SEQUENCE [LARGE SCALE GENOMIC DNA]</scope>
    <source>
        <strain evidence="11 12">DSM 27393</strain>
    </source>
</reference>
<feature type="domain" description="Signal transduction histidine kinase subgroup 3 dimerisation and phosphoacceptor" evidence="10">
    <location>
        <begin position="205"/>
        <end position="271"/>
    </location>
</feature>
<evidence type="ECO:0000256" key="4">
    <source>
        <dbReference type="ARBA" id="ARBA00022679"/>
    </source>
</evidence>
<dbReference type="GO" id="GO:0000155">
    <property type="term" value="F:phosphorelay sensor kinase activity"/>
    <property type="evidence" value="ECO:0007669"/>
    <property type="project" value="InterPro"/>
</dbReference>
<dbReference type="AlphaFoldDB" id="A0A2M9CF98"/>
<keyword evidence="9" id="KW-0812">Transmembrane</keyword>
<evidence type="ECO:0000313" key="11">
    <source>
        <dbReference type="EMBL" id="PJJ70559.1"/>
    </source>
</evidence>
<organism evidence="11 12">
    <name type="scientific">Diaminobutyricimonas aerilata</name>
    <dbReference type="NCBI Taxonomy" id="1162967"/>
    <lineage>
        <taxon>Bacteria</taxon>
        <taxon>Bacillati</taxon>
        <taxon>Actinomycetota</taxon>
        <taxon>Actinomycetes</taxon>
        <taxon>Micrococcales</taxon>
        <taxon>Microbacteriaceae</taxon>
        <taxon>Diaminobutyricimonas</taxon>
    </lineage>
</organism>
<evidence type="ECO:0000313" key="12">
    <source>
        <dbReference type="Proteomes" id="UP000228758"/>
    </source>
</evidence>
<keyword evidence="4" id="KW-0808">Transferase</keyword>
<keyword evidence="7" id="KW-0067">ATP-binding</keyword>
<comment type="caution">
    <text evidence="11">The sequence shown here is derived from an EMBL/GenBank/DDBJ whole genome shotgun (WGS) entry which is preliminary data.</text>
</comment>
<dbReference type="GO" id="GO:0016020">
    <property type="term" value="C:membrane"/>
    <property type="evidence" value="ECO:0007669"/>
    <property type="project" value="InterPro"/>
</dbReference>
<dbReference type="CDD" id="cd16917">
    <property type="entry name" value="HATPase_UhpB-NarQ-NarX-like"/>
    <property type="match status" value="1"/>
</dbReference>
<gene>
    <name evidence="11" type="ORF">CLV46_0081</name>
</gene>
<keyword evidence="8" id="KW-0902">Two-component regulatory system</keyword>
<dbReference type="GO" id="GO:0005524">
    <property type="term" value="F:ATP binding"/>
    <property type="evidence" value="ECO:0007669"/>
    <property type="project" value="UniProtKB-KW"/>
</dbReference>
<keyword evidence="9" id="KW-1133">Transmembrane helix</keyword>
<dbReference type="Gene3D" id="1.20.5.1930">
    <property type="match status" value="1"/>
</dbReference>
<dbReference type="EMBL" id="PGFF01000001">
    <property type="protein sequence ID" value="PJJ70559.1"/>
    <property type="molecule type" value="Genomic_DNA"/>
</dbReference>
<dbReference type="InterPro" id="IPR036890">
    <property type="entry name" value="HATPase_C_sf"/>
</dbReference>
<dbReference type="RefSeq" id="WP_100362968.1">
    <property type="nucleotide sequence ID" value="NZ_PGFF01000001.1"/>
</dbReference>
<dbReference type="EC" id="2.7.13.3" evidence="2"/>
<accession>A0A2M9CF98</accession>
<feature type="transmembrane region" description="Helical" evidence="9">
    <location>
        <begin position="121"/>
        <end position="140"/>
    </location>
</feature>
<feature type="transmembrane region" description="Helical" evidence="9">
    <location>
        <begin position="152"/>
        <end position="174"/>
    </location>
</feature>
<dbReference type="SUPFAM" id="SSF55874">
    <property type="entry name" value="ATPase domain of HSP90 chaperone/DNA topoisomerase II/histidine kinase"/>
    <property type="match status" value="1"/>
</dbReference>
<feature type="transmembrane region" description="Helical" evidence="9">
    <location>
        <begin position="53"/>
        <end position="70"/>
    </location>
</feature>
<keyword evidence="12" id="KW-1185">Reference proteome</keyword>
<keyword evidence="3" id="KW-0597">Phosphoprotein</keyword>
<dbReference type="OrthoDB" id="227596at2"/>
<sequence length="410" mass="43290">MRTDTRRSRATARLRRVIPVLAVAVLAVGTLVADVVVRASPSATLEDYVLPDGYGWMCAVLVLLQAAVLWWRGPRPALALVATTVLDIAIMSLTSGELGMGAIAVMVAVVAIRQRLDTRPALLWVAASAAASAIAGAIALASSDVVPGEWSFALALTRVAITFVAPALIAEVTISRRRMLEALRERAALAERDRERSAREAVQQERALMARELHDIAAHHLSGIIVGSQAAGALLAREPDRAREYLRGVTTEAQETLANLRQTVGLLRPDQQGELGPQPALDRLPELVDGLRASGMTVVFEQSGEPVPLGPVAEIAAYRMVQESLTNARRHAPGAPCDVTVRYGSDSVELSVTNAPSGGSVPTEGGGNGLLGMRERAALTGSTLHAGATPDGGWRNVLVVPYPSTNEESA</sequence>
<evidence type="ECO:0000256" key="8">
    <source>
        <dbReference type="ARBA" id="ARBA00023012"/>
    </source>
</evidence>
<protein>
    <recommendedName>
        <fullName evidence="2">histidine kinase</fullName>
        <ecNumber evidence="2">2.7.13.3</ecNumber>
    </recommendedName>
</protein>